<protein>
    <recommendedName>
        <fullName evidence="4">Phosphatidate cytidylyltransferase</fullName>
    </recommendedName>
</protein>
<evidence type="ECO:0000313" key="3">
    <source>
        <dbReference type="Proteomes" id="UP000697710"/>
    </source>
</evidence>
<dbReference type="InterPro" id="IPR037997">
    <property type="entry name" value="Dgk1-like"/>
</dbReference>
<proteinExistence type="predicted"/>
<evidence type="ECO:0008006" key="4">
    <source>
        <dbReference type="Google" id="ProtNLM"/>
    </source>
</evidence>
<keyword evidence="1" id="KW-0472">Membrane</keyword>
<dbReference type="PANTHER" id="PTHR31303:SF1">
    <property type="entry name" value="CTP-DEPENDENT DIACYLGLYCEROL KINASE 1"/>
    <property type="match status" value="1"/>
</dbReference>
<organism evidence="2 3">
    <name type="scientific">Eiseniibacteriota bacterium</name>
    <dbReference type="NCBI Taxonomy" id="2212470"/>
    <lineage>
        <taxon>Bacteria</taxon>
        <taxon>Candidatus Eiseniibacteriota</taxon>
    </lineage>
</organism>
<dbReference type="PANTHER" id="PTHR31303">
    <property type="entry name" value="CTP-DEPENDENT DIACYLGLYCEROL KINASE 1"/>
    <property type="match status" value="1"/>
</dbReference>
<keyword evidence="1" id="KW-0812">Transmembrane</keyword>
<keyword evidence="1" id="KW-1133">Transmembrane helix</keyword>
<feature type="transmembrane region" description="Helical" evidence="1">
    <location>
        <begin position="94"/>
        <end position="111"/>
    </location>
</feature>
<evidence type="ECO:0000256" key="1">
    <source>
        <dbReference type="SAM" id="Phobius"/>
    </source>
</evidence>
<gene>
    <name evidence="2" type="ORF">KC729_06520</name>
</gene>
<dbReference type="Proteomes" id="UP000697710">
    <property type="component" value="Unassembled WGS sequence"/>
</dbReference>
<dbReference type="GO" id="GO:0004143">
    <property type="term" value="F:ATP-dependent diacylglycerol kinase activity"/>
    <property type="evidence" value="ECO:0007669"/>
    <property type="project" value="InterPro"/>
</dbReference>
<name>A0A956RQ29_UNCEI</name>
<sequence>MGRDGVAIALSFVVVLAVVGLAEALRRSGRISFDLSRKIIHVGVGTWIVPTVLLFERAWAAALPPARCVLLNLASRRLGLVRAMEEEAGDNRGTVLFPLSFVILILLFWNLEGGRAALAAGILVLAWGDAAAALVGRRWGRHRYRVGTGWRSIEGSIAMFVLSVVAIIAVGFWVGASPYPFPIILLAAAVATLLEAGSRWGMDNLLVPLGTTVLLWGLG</sequence>
<dbReference type="AlphaFoldDB" id="A0A956RQ29"/>
<accession>A0A956RQ29</accession>
<comment type="caution">
    <text evidence="2">The sequence shown here is derived from an EMBL/GenBank/DDBJ whole genome shotgun (WGS) entry which is preliminary data.</text>
</comment>
<feature type="transmembrane region" description="Helical" evidence="1">
    <location>
        <begin position="156"/>
        <end position="173"/>
    </location>
</feature>
<reference evidence="2" key="1">
    <citation type="submission" date="2020-04" db="EMBL/GenBank/DDBJ databases">
        <authorList>
            <person name="Zhang T."/>
        </authorList>
    </citation>
    <scope>NUCLEOTIDE SEQUENCE</scope>
    <source>
        <strain evidence="2">HKST-UBA01</strain>
    </source>
</reference>
<reference evidence="2" key="2">
    <citation type="journal article" date="2021" name="Microbiome">
        <title>Successional dynamics and alternative stable states in a saline activated sludge microbial community over 9 years.</title>
        <authorList>
            <person name="Wang Y."/>
            <person name="Ye J."/>
            <person name="Ju F."/>
            <person name="Liu L."/>
            <person name="Boyd J.A."/>
            <person name="Deng Y."/>
            <person name="Parks D.H."/>
            <person name="Jiang X."/>
            <person name="Yin X."/>
            <person name="Woodcroft B.J."/>
            <person name="Tyson G.W."/>
            <person name="Hugenholtz P."/>
            <person name="Polz M.F."/>
            <person name="Zhang T."/>
        </authorList>
    </citation>
    <scope>NUCLEOTIDE SEQUENCE</scope>
    <source>
        <strain evidence="2">HKST-UBA01</strain>
    </source>
</reference>
<feature type="transmembrane region" description="Helical" evidence="1">
    <location>
        <begin position="6"/>
        <end position="25"/>
    </location>
</feature>
<dbReference type="EMBL" id="JAGQHR010000144">
    <property type="protein sequence ID" value="MCA9727319.1"/>
    <property type="molecule type" value="Genomic_DNA"/>
</dbReference>
<evidence type="ECO:0000313" key="2">
    <source>
        <dbReference type="EMBL" id="MCA9727319.1"/>
    </source>
</evidence>
<feature type="transmembrane region" description="Helical" evidence="1">
    <location>
        <begin position="117"/>
        <end position="135"/>
    </location>
</feature>